<accession>A0ACB7X604</accession>
<organism evidence="1 2">
    <name type="scientific">Vaccinium darrowii</name>
    <dbReference type="NCBI Taxonomy" id="229202"/>
    <lineage>
        <taxon>Eukaryota</taxon>
        <taxon>Viridiplantae</taxon>
        <taxon>Streptophyta</taxon>
        <taxon>Embryophyta</taxon>
        <taxon>Tracheophyta</taxon>
        <taxon>Spermatophyta</taxon>
        <taxon>Magnoliopsida</taxon>
        <taxon>eudicotyledons</taxon>
        <taxon>Gunneridae</taxon>
        <taxon>Pentapetalae</taxon>
        <taxon>asterids</taxon>
        <taxon>Ericales</taxon>
        <taxon>Ericaceae</taxon>
        <taxon>Vaccinioideae</taxon>
        <taxon>Vaccinieae</taxon>
        <taxon>Vaccinium</taxon>
    </lineage>
</organism>
<protein>
    <submittedName>
        <fullName evidence="1">Uncharacterized protein</fullName>
    </submittedName>
</protein>
<comment type="caution">
    <text evidence="1">The sequence shown here is derived from an EMBL/GenBank/DDBJ whole genome shotgun (WGS) entry which is preliminary data.</text>
</comment>
<evidence type="ECO:0000313" key="1">
    <source>
        <dbReference type="EMBL" id="KAH7836104.1"/>
    </source>
</evidence>
<dbReference type="EMBL" id="CM037152">
    <property type="protein sequence ID" value="KAH7836104.1"/>
    <property type="molecule type" value="Genomic_DNA"/>
</dbReference>
<sequence>MARPPSFSLHTQNRQVSFSPTPSFSFFTFTNGGVTTSASFPTRNGGRSSFNRSHRLRVVVNEKLVGIDLGTTNSVVAAMEGGKPTIVTNAEGQRMTPSVVAYTKKGGGLARRPNR</sequence>
<reference evidence="1 2" key="1">
    <citation type="journal article" date="2021" name="Hortic Res">
        <title>High-quality reference genome and annotation aids understanding of berry development for evergreen blueberry (Vaccinium darrowii).</title>
        <authorList>
            <person name="Yu J."/>
            <person name="Hulse-Kemp A.M."/>
            <person name="Babiker E."/>
            <person name="Staton M."/>
        </authorList>
    </citation>
    <scope>NUCLEOTIDE SEQUENCE [LARGE SCALE GENOMIC DNA]</scope>
    <source>
        <strain evidence="2">cv. NJ 8807/NJ 8810</strain>
        <tissue evidence="1">Young leaf</tissue>
    </source>
</reference>
<proteinExistence type="predicted"/>
<evidence type="ECO:0000313" key="2">
    <source>
        <dbReference type="Proteomes" id="UP000828048"/>
    </source>
</evidence>
<dbReference type="Proteomes" id="UP000828048">
    <property type="component" value="Chromosome 2"/>
</dbReference>
<name>A0ACB7X604_9ERIC</name>
<gene>
    <name evidence="1" type="ORF">Vadar_032743</name>
</gene>
<keyword evidence="2" id="KW-1185">Reference proteome</keyword>